<evidence type="ECO:0000256" key="3">
    <source>
        <dbReference type="ARBA" id="ARBA00022448"/>
    </source>
</evidence>
<keyword evidence="5 13" id="KW-0812">Transmembrane</keyword>
<dbReference type="Pfam" id="PF00858">
    <property type="entry name" value="ASC"/>
    <property type="match status" value="1"/>
</dbReference>
<keyword evidence="8 13" id="KW-0406">Ion transport</keyword>
<dbReference type="GO" id="GO:0015280">
    <property type="term" value="F:ligand-gated sodium channel activity"/>
    <property type="evidence" value="ECO:0007669"/>
    <property type="project" value="TreeGrafter"/>
</dbReference>
<comment type="similarity">
    <text evidence="2 13">Belongs to the amiloride-sensitive sodium channel (TC 1.A.6) family.</text>
</comment>
<evidence type="ECO:0000256" key="7">
    <source>
        <dbReference type="ARBA" id="ARBA00023053"/>
    </source>
</evidence>
<name>A0A915KGC6_ROMCU</name>
<evidence type="ECO:0000256" key="2">
    <source>
        <dbReference type="ARBA" id="ARBA00007193"/>
    </source>
</evidence>
<dbReference type="AlphaFoldDB" id="A0A915KGC6"/>
<keyword evidence="6 14" id="KW-1133">Transmembrane helix</keyword>
<keyword evidence="7" id="KW-0915">Sodium</keyword>
<keyword evidence="9 14" id="KW-0472">Membrane</keyword>
<reference evidence="16" key="1">
    <citation type="submission" date="2022-11" db="UniProtKB">
        <authorList>
            <consortium name="WormBaseParasite"/>
        </authorList>
    </citation>
    <scope>IDENTIFICATION</scope>
</reference>
<dbReference type="PANTHER" id="PTHR11690">
    <property type="entry name" value="AMILORIDE-SENSITIVE SODIUM CHANNEL-RELATED"/>
    <property type="match status" value="1"/>
</dbReference>
<dbReference type="InterPro" id="IPR001873">
    <property type="entry name" value="ENaC"/>
</dbReference>
<dbReference type="Proteomes" id="UP000887565">
    <property type="component" value="Unplaced"/>
</dbReference>
<sequence length="453" mass="52519">MSRLLLNSGFNLMHNLYEAKDFILLKNYEYLHERREEVKIKECLSDFDGTISMIRPLKRMNSRMKTAYFSMSKKRCPKLVTWHLVEFPGGHSFNFTDFAKTSTINGLDTLARQTSISCRIAWLLLMTGVLFLATIMCYNNCVQYLQYDIQTTMEILDKDDSIEFPAITFCTTSMLKASYFGRYSAMADYYADAVATWDGNLQQSCKSDAAGPYIDPTDLQNFYALLNKITLTYKDVVMTCWFEGRPVQCAKEKYFSLSVSDMGSCFTFSKSGQKLRTGINNGLRLLMNIHQEEYCTPFNAYDGIGLLFGYKDFNAPFLFNYEKGFRYLPAGYEVQINIKRTIFIRHTEHLGRCTSRLLYDSNGHNPLPYFSGFCFTRNLIKLIYDKCHCMAPVPDSFKNYLNERNFQFNFNKTSVGSCFTLKYALCLATVLQRYWHNNAWNNMPKCPMPCNEK</sequence>
<dbReference type="WBParaSite" id="nRc.2.0.1.t37026-RA">
    <property type="protein sequence ID" value="nRc.2.0.1.t37026-RA"/>
    <property type="gene ID" value="nRc.2.0.1.g37026"/>
</dbReference>
<evidence type="ECO:0000256" key="14">
    <source>
        <dbReference type="SAM" id="Phobius"/>
    </source>
</evidence>
<feature type="transmembrane region" description="Helical" evidence="14">
    <location>
        <begin position="120"/>
        <end position="136"/>
    </location>
</feature>
<evidence type="ECO:0000313" key="15">
    <source>
        <dbReference type="Proteomes" id="UP000887565"/>
    </source>
</evidence>
<evidence type="ECO:0000256" key="12">
    <source>
        <dbReference type="ARBA" id="ARBA00023303"/>
    </source>
</evidence>
<evidence type="ECO:0000256" key="4">
    <source>
        <dbReference type="ARBA" id="ARBA00022461"/>
    </source>
</evidence>
<evidence type="ECO:0000256" key="10">
    <source>
        <dbReference type="ARBA" id="ARBA00023180"/>
    </source>
</evidence>
<evidence type="ECO:0000313" key="16">
    <source>
        <dbReference type="WBParaSite" id="nRc.2.0.1.t37026-RA"/>
    </source>
</evidence>
<dbReference type="GO" id="GO:0005886">
    <property type="term" value="C:plasma membrane"/>
    <property type="evidence" value="ECO:0007669"/>
    <property type="project" value="TreeGrafter"/>
</dbReference>
<evidence type="ECO:0000256" key="11">
    <source>
        <dbReference type="ARBA" id="ARBA00023201"/>
    </source>
</evidence>
<organism evidence="15 16">
    <name type="scientific">Romanomermis culicivorax</name>
    <name type="common">Nematode worm</name>
    <dbReference type="NCBI Taxonomy" id="13658"/>
    <lineage>
        <taxon>Eukaryota</taxon>
        <taxon>Metazoa</taxon>
        <taxon>Ecdysozoa</taxon>
        <taxon>Nematoda</taxon>
        <taxon>Enoplea</taxon>
        <taxon>Dorylaimia</taxon>
        <taxon>Mermithida</taxon>
        <taxon>Mermithoidea</taxon>
        <taxon>Mermithidae</taxon>
        <taxon>Romanomermis</taxon>
    </lineage>
</organism>
<keyword evidence="10" id="KW-0325">Glycoprotein</keyword>
<comment type="subcellular location">
    <subcellularLocation>
        <location evidence="1">Membrane</location>
        <topology evidence="1">Multi-pass membrane protein</topology>
    </subcellularLocation>
</comment>
<evidence type="ECO:0000256" key="5">
    <source>
        <dbReference type="ARBA" id="ARBA00022692"/>
    </source>
</evidence>
<evidence type="ECO:0000256" key="1">
    <source>
        <dbReference type="ARBA" id="ARBA00004141"/>
    </source>
</evidence>
<proteinExistence type="inferred from homology"/>
<evidence type="ECO:0000256" key="8">
    <source>
        <dbReference type="ARBA" id="ARBA00023065"/>
    </source>
</evidence>
<keyword evidence="12 13" id="KW-0407">Ion channel</keyword>
<dbReference type="Gene3D" id="2.60.470.10">
    <property type="entry name" value="Acid-sensing ion channels like domains"/>
    <property type="match status" value="1"/>
</dbReference>
<keyword evidence="11 13" id="KW-0739">Sodium transport</keyword>
<evidence type="ECO:0000256" key="6">
    <source>
        <dbReference type="ARBA" id="ARBA00022989"/>
    </source>
</evidence>
<keyword evidence="3 13" id="KW-0813">Transport</keyword>
<keyword evidence="15" id="KW-1185">Reference proteome</keyword>
<evidence type="ECO:0000256" key="9">
    <source>
        <dbReference type="ARBA" id="ARBA00023136"/>
    </source>
</evidence>
<accession>A0A915KGC6</accession>
<dbReference type="PRINTS" id="PR01078">
    <property type="entry name" value="AMINACHANNEL"/>
</dbReference>
<keyword evidence="4 13" id="KW-0894">Sodium channel</keyword>
<evidence type="ECO:0000256" key="13">
    <source>
        <dbReference type="RuleBase" id="RU000679"/>
    </source>
</evidence>
<protein>
    <submittedName>
        <fullName evidence="16">Uncharacterized protein</fullName>
    </submittedName>
</protein>